<dbReference type="SUPFAM" id="SSF102405">
    <property type="entry name" value="MCP/YpsA-like"/>
    <property type="match status" value="1"/>
</dbReference>
<organism evidence="5 6">
    <name type="scientific">Tunturiibacter lichenicola</name>
    <dbReference type="NCBI Taxonomy" id="2051959"/>
    <lineage>
        <taxon>Bacteria</taxon>
        <taxon>Pseudomonadati</taxon>
        <taxon>Acidobacteriota</taxon>
        <taxon>Terriglobia</taxon>
        <taxon>Terriglobales</taxon>
        <taxon>Acidobacteriaceae</taxon>
        <taxon>Tunturiibacter</taxon>
    </lineage>
</organism>
<dbReference type="GO" id="GO:0005829">
    <property type="term" value="C:cytosol"/>
    <property type="evidence" value="ECO:0007669"/>
    <property type="project" value="TreeGrafter"/>
</dbReference>
<evidence type="ECO:0000256" key="4">
    <source>
        <dbReference type="SAM" id="MobiDB-lite"/>
    </source>
</evidence>
<dbReference type="Gene3D" id="3.40.50.450">
    <property type="match status" value="1"/>
</dbReference>
<dbReference type="AlphaFoldDB" id="A0A852VGS8"/>
<sequence>MNPKVPETLEQAPLAYENAEFLNSPDGRMLRILAEYQEPMARFRRERIQDTVVFFGSARFRALDVASSELELLANTGSSEPAPKDEQPASPEEIASGEASAQKLRLAEAAVEMAQYYEEARRLAGMVATWSKTLPGRRHRFVVTSGGGPGIMEAANRGAYEAGCKTIGLNIKLPFEQHPNPYITPALSFDFHYFFMRKYWFAYLAKALVVFPGGFGTLDEMFELLTLAQTRKLAKKITVVIYGSSYWKKVINLELLAAKGAIAQADLELFEFADTPEQAFELLKKGLTENHLESDYEREQTKLEKQEIPDHPAPSVQEMMGPDIAKTR</sequence>
<dbReference type="InterPro" id="IPR005269">
    <property type="entry name" value="LOG"/>
</dbReference>
<dbReference type="EMBL" id="JACCCU010000003">
    <property type="protein sequence ID" value="NYF92038.1"/>
    <property type="molecule type" value="Genomic_DNA"/>
</dbReference>
<feature type="compositionally biased region" description="Basic and acidic residues" evidence="4">
    <location>
        <begin position="294"/>
        <end position="310"/>
    </location>
</feature>
<protein>
    <recommendedName>
        <fullName evidence="3">AMP nucleosidase</fullName>
        <ecNumber evidence="2">3.2.2.4</ecNumber>
    </recommendedName>
    <alternativeName>
        <fullName evidence="3">AMP nucleosidase</fullName>
    </alternativeName>
</protein>
<dbReference type="Pfam" id="PF03641">
    <property type="entry name" value="Lysine_decarbox"/>
    <property type="match status" value="1"/>
</dbReference>
<name>A0A852VGS8_9BACT</name>
<comment type="catalytic activity">
    <reaction evidence="1">
        <text>AMP + H2O = D-ribose 5-phosphate + adenine</text>
        <dbReference type="Rhea" id="RHEA:20129"/>
        <dbReference type="ChEBI" id="CHEBI:15377"/>
        <dbReference type="ChEBI" id="CHEBI:16708"/>
        <dbReference type="ChEBI" id="CHEBI:78346"/>
        <dbReference type="ChEBI" id="CHEBI:456215"/>
        <dbReference type="EC" id="3.2.2.4"/>
    </reaction>
</comment>
<evidence type="ECO:0000256" key="2">
    <source>
        <dbReference type="ARBA" id="ARBA00011985"/>
    </source>
</evidence>
<evidence type="ECO:0000256" key="3">
    <source>
        <dbReference type="ARBA" id="ARBA00031983"/>
    </source>
</evidence>
<dbReference type="GO" id="GO:0009691">
    <property type="term" value="P:cytokinin biosynthetic process"/>
    <property type="evidence" value="ECO:0007669"/>
    <property type="project" value="InterPro"/>
</dbReference>
<feature type="region of interest" description="Disordered" evidence="4">
    <location>
        <begin position="294"/>
        <end position="328"/>
    </location>
</feature>
<dbReference type="InterPro" id="IPR052341">
    <property type="entry name" value="LOG_family_nucleotidases"/>
</dbReference>
<dbReference type="NCBIfam" id="TIGR00730">
    <property type="entry name" value="Rossman fold protein, TIGR00730 family"/>
    <property type="match status" value="1"/>
</dbReference>
<dbReference type="PANTHER" id="PTHR43393:SF3">
    <property type="entry name" value="LYSINE DECARBOXYLASE-LIKE PROTEIN"/>
    <property type="match status" value="1"/>
</dbReference>
<dbReference type="Proteomes" id="UP000564385">
    <property type="component" value="Unassembled WGS sequence"/>
</dbReference>
<comment type="caution">
    <text evidence="5">The sequence shown here is derived from an EMBL/GenBank/DDBJ whole genome shotgun (WGS) entry which is preliminary data.</text>
</comment>
<evidence type="ECO:0000313" key="6">
    <source>
        <dbReference type="Proteomes" id="UP000564385"/>
    </source>
</evidence>
<proteinExistence type="predicted"/>
<dbReference type="EC" id="3.2.2.4" evidence="2"/>
<reference evidence="5 6" key="1">
    <citation type="submission" date="2020-07" db="EMBL/GenBank/DDBJ databases">
        <title>Genomic Encyclopedia of Type Strains, Phase IV (KMG-V): Genome sequencing to study the core and pangenomes of soil and plant-associated prokaryotes.</title>
        <authorList>
            <person name="Whitman W."/>
        </authorList>
    </citation>
    <scope>NUCLEOTIDE SEQUENCE [LARGE SCALE GENOMIC DNA]</scope>
    <source>
        <strain evidence="5 6">M8UP22</strain>
    </source>
</reference>
<dbReference type="PANTHER" id="PTHR43393">
    <property type="entry name" value="CYTOKININ RIBOSIDE 5'-MONOPHOSPHATE PHOSPHORIBOHYDROLASE"/>
    <property type="match status" value="1"/>
</dbReference>
<gene>
    <name evidence="5" type="ORF">HDF08_004157</name>
</gene>
<evidence type="ECO:0000313" key="5">
    <source>
        <dbReference type="EMBL" id="NYF92038.1"/>
    </source>
</evidence>
<evidence type="ECO:0000256" key="1">
    <source>
        <dbReference type="ARBA" id="ARBA00000274"/>
    </source>
</evidence>
<dbReference type="InterPro" id="IPR031100">
    <property type="entry name" value="LOG_fam"/>
</dbReference>
<feature type="region of interest" description="Disordered" evidence="4">
    <location>
        <begin position="76"/>
        <end position="98"/>
    </location>
</feature>
<dbReference type="GO" id="GO:0008714">
    <property type="term" value="F:AMP nucleosidase activity"/>
    <property type="evidence" value="ECO:0007669"/>
    <property type="project" value="UniProtKB-EC"/>
</dbReference>
<accession>A0A852VGS8</accession>